<keyword evidence="1" id="KW-1133">Transmembrane helix</keyword>
<keyword evidence="1" id="KW-0472">Membrane</keyword>
<evidence type="ECO:0000256" key="1">
    <source>
        <dbReference type="SAM" id="Phobius"/>
    </source>
</evidence>
<proteinExistence type="predicted"/>
<accession>W7X4T0</accession>
<protein>
    <submittedName>
        <fullName evidence="2">Transmembrane protein, putative</fullName>
    </submittedName>
</protein>
<dbReference type="RefSeq" id="XP_012656091.1">
    <property type="nucleotide sequence ID" value="XM_012800637.1"/>
</dbReference>
<dbReference type="EMBL" id="GG662312">
    <property type="protein sequence ID" value="EWS71373.1"/>
    <property type="molecule type" value="Genomic_DNA"/>
</dbReference>
<gene>
    <name evidence="2" type="ORF">TTHERM_001366670</name>
</gene>
<organism evidence="2 3">
    <name type="scientific">Tetrahymena thermophila (strain SB210)</name>
    <dbReference type="NCBI Taxonomy" id="312017"/>
    <lineage>
        <taxon>Eukaryota</taxon>
        <taxon>Sar</taxon>
        <taxon>Alveolata</taxon>
        <taxon>Ciliophora</taxon>
        <taxon>Intramacronucleata</taxon>
        <taxon>Oligohymenophorea</taxon>
        <taxon>Hymenostomatida</taxon>
        <taxon>Tetrahymenina</taxon>
        <taxon>Tetrahymenidae</taxon>
        <taxon>Tetrahymena</taxon>
    </lineage>
</organism>
<dbReference type="AlphaFoldDB" id="W7X4T0"/>
<name>W7X4T0_TETTS</name>
<dbReference type="Proteomes" id="UP000009168">
    <property type="component" value="Unassembled WGS sequence"/>
</dbReference>
<sequence>MKSEMHFYLFVRCLLQIKQIITQIIIFMFSILQLQLLILIFKHKKIKYQIFIFKYFLLTMQIDIQIIQLSKKLYLICFQFNQNIGLKFDFF</sequence>
<evidence type="ECO:0000313" key="3">
    <source>
        <dbReference type="Proteomes" id="UP000009168"/>
    </source>
</evidence>
<dbReference type="GeneID" id="24442233"/>
<reference evidence="3" key="1">
    <citation type="journal article" date="2006" name="PLoS Biol.">
        <title>Macronuclear genome sequence of the ciliate Tetrahymena thermophila, a model eukaryote.</title>
        <authorList>
            <person name="Eisen J.A."/>
            <person name="Coyne R.S."/>
            <person name="Wu M."/>
            <person name="Wu D."/>
            <person name="Thiagarajan M."/>
            <person name="Wortman J.R."/>
            <person name="Badger J.H."/>
            <person name="Ren Q."/>
            <person name="Amedeo P."/>
            <person name="Jones K.M."/>
            <person name="Tallon L.J."/>
            <person name="Delcher A.L."/>
            <person name="Salzberg S.L."/>
            <person name="Silva J.C."/>
            <person name="Haas B.J."/>
            <person name="Majoros W.H."/>
            <person name="Farzad M."/>
            <person name="Carlton J.M."/>
            <person name="Smith R.K. Jr."/>
            <person name="Garg J."/>
            <person name="Pearlman R.E."/>
            <person name="Karrer K.M."/>
            <person name="Sun L."/>
            <person name="Manning G."/>
            <person name="Elde N.C."/>
            <person name="Turkewitz A.P."/>
            <person name="Asai D.J."/>
            <person name="Wilkes D.E."/>
            <person name="Wang Y."/>
            <person name="Cai H."/>
            <person name="Collins K."/>
            <person name="Stewart B.A."/>
            <person name="Lee S.R."/>
            <person name="Wilamowska K."/>
            <person name="Weinberg Z."/>
            <person name="Ruzzo W.L."/>
            <person name="Wloga D."/>
            <person name="Gaertig J."/>
            <person name="Frankel J."/>
            <person name="Tsao C.-C."/>
            <person name="Gorovsky M.A."/>
            <person name="Keeling P.J."/>
            <person name="Waller R.F."/>
            <person name="Patron N.J."/>
            <person name="Cherry J.M."/>
            <person name="Stover N.A."/>
            <person name="Krieger C.J."/>
            <person name="del Toro C."/>
            <person name="Ryder H.F."/>
            <person name="Williamson S.C."/>
            <person name="Barbeau R.A."/>
            <person name="Hamilton E.P."/>
            <person name="Orias E."/>
        </authorList>
    </citation>
    <scope>NUCLEOTIDE SEQUENCE [LARGE SCALE GENOMIC DNA]</scope>
    <source>
        <strain evidence="3">SB210</strain>
    </source>
</reference>
<keyword evidence="3" id="KW-1185">Reference proteome</keyword>
<dbReference type="InParanoid" id="W7X4T0"/>
<feature type="transmembrane region" description="Helical" evidence="1">
    <location>
        <begin position="20"/>
        <end position="41"/>
    </location>
</feature>
<dbReference type="KEGG" id="tet:TTHERM_001366670"/>
<keyword evidence="1 2" id="KW-0812">Transmembrane</keyword>
<evidence type="ECO:0000313" key="2">
    <source>
        <dbReference type="EMBL" id="EWS71373.1"/>
    </source>
</evidence>